<organism evidence="3 4">
    <name type="scientific">Alkaliphilus hydrothermalis</name>
    <dbReference type="NCBI Taxonomy" id="1482730"/>
    <lineage>
        <taxon>Bacteria</taxon>
        <taxon>Bacillati</taxon>
        <taxon>Bacillota</taxon>
        <taxon>Clostridia</taxon>
        <taxon>Peptostreptococcales</taxon>
        <taxon>Natronincolaceae</taxon>
        <taxon>Alkaliphilus</taxon>
    </lineage>
</organism>
<keyword evidence="1" id="KW-0175">Coiled coil</keyword>
<keyword evidence="2" id="KW-1133">Transmembrane helix</keyword>
<dbReference type="Pfam" id="PF05137">
    <property type="entry name" value="PilN"/>
    <property type="match status" value="1"/>
</dbReference>
<keyword evidence="4" id="KW-1185">Reference proteome</keyword>
<accession>A0ABS2NM17</accession>
<dbReference type="RefSeq" id="WP_204400267.1">
    <property type="nucleotide sequence ID" value="NZ_JAFBEE010000002.1"/>
</dbReference>
<keyword evidence="2" id="KW-0812">Transmembrane</keyword>
<name>A0ABS2NM17_9FIRM</name>
<feature type="transmembrane region" description="Helical" evidence="2">
    <location>
        <begin position="21"/>
        <end position="40"/>
    </location>
</feature>
<evidence type="ECO:0000313" key="4">
    <source>
        <dbReference type="Proteomes" id="UP001314796"/>
    </source>
</evidence>
<dbReference type="InterPro" id="IPR007813">
    <property type="entry name" value="PilN"/>
</dbReference>
<protein>
    <submittedName>
        <fullName evidence="3">Tfp pilus assembly protein PilN</fullName>
    </submittedName>
</protein>
<gene>
    <name evidence="3" type="ORF">JOC73_000496</name>
</gene>
<proteinExistence type="predicted"/>
<evidence type="ECO:0000256" key="2">
    <source>
        <dbReference type="SAM" id="Phobius"/>
    </source>
</evidence>
<feature type="coiled-coil region" evidence="1">
    <location>
        <begin position="64"/>
        <end position="91"/>
    </location>
</feature>
<comment type="caution">
    <text evidence="3">The sequence shown here is derived from an EMBL/GenBank/DDBJ whole genome shotgun (WGS) entry which is preliminary data.</text>
</comment>
<reference evidence="3 4" key="1">
    <citation type="submission" date="2021-01" db="EMBL/GenBank/DDBJ databases">
        <title>Genomic Encyclopedia of Type Strains, Phase IV (KMG-IV): sequencing the most valuable type-strain genomes for metagenomic binning, comparative biology and taxonomic classification.</title>
        <authorList>
            <person name="Goeker M."/>
        </authorList>
    </citation>
    <scope>NUCLEOTIDE SEQUENCE [LARGE SCALE GENOMIC DNA]</scope>
    <source>
        <strain evidence="3 4">DSM 25890</strain>
    </source>
</reference>
<sequence>MRDFNFFEPYLNKNTNFSGKTGKYLVVVGAMTLLALYPLYNGIQIYKANSEVATVGGLVQSSSIQEGKQLMEKLTNQRKALVERKEKLVGVEEIFRGKDVINDLLIFTINDHIPEDVFLESVKISAGQILIQGVSKDQKSIALLDRNLRRNEAFKDVFISSIIGDLGSYTFTVSFSIKGGDEE</sequence>
<keyword evidence="2" id="KW-0472">Membrane</keyword>
<evidence type="ECO:0000256" key="1">
    <source>
        <dbReference type="SAM" id="Coils"/>
    </source>
</evidence>
<dbReference type="Proteomes" id="UP001314796">
    <property type="component" value="Unassembled WGS sequence"/>
</dbReference>
<evidence type="ECO:0000313" key="3">
    <source>
        <dbReference type="EMBL" id="MBM7613987.1"/>
    </source>
</evidence>
<dbReference type="EMBL" id="JAFBEE010000002">
    <property type="protein sequence ID" value="MBM7613987.1"/>
    <property type="molecule type" value="Genomic_DNA"/>
</dbReference>